<dbReference type="EMBL" id="JALBUS010000006">
    <property type="protein sequence ID" value="MDX8417305.1"/>
    <property type="molecule type" value="Genomic_DNA"/>
</dbReference>
<dbReference type="Gene3D" id="3.40.225.10">
    <property type="entry name" value="Class II aldolase/adducin N-terminal domain"/>
    <property type="match status" value="1"/>
</dbReference>
<comment type="caution">
    <text evidence="4">The sequence shown here is derived from an EMBL/GenBank/DDBJ whole genome shotgun (WGS) entry which is preliminary data.</text>
</comment>
<gene>
    <name evidence="4" type="ORF">MOZ64_05555</name>
</gene>
<dbReference type="InterPro" id="IPR050197">
    <property type="entry name" value="Aldolase_class_II_sugar_metab"/>
</dbReference>
<organism evidence="4 5">
    <name type="scientific">Absicoccus intestinalis</name>
    <dbReference type="NCBI Taxonomy" id="2926319"/>
    <lineage>
        <taxon>Bacteria</taxon>
        <taxon>Bacillati</taxon>
        <taxon>Bacillota</taxon>
        <taxon>Erysipelotrichia</taxon>
        <taxon>Erysipelotrichales</taxon>
        <taxon>Erysipelotrichaceae</taxon>
        <taxon>Absicoccus</taxon>
    </lineage>
</organism>
<evidence type="ECO:0000256" key="1">
    <source>
        <dbReference type="ARBA" id="ARBA00022723"/>
    </source>
</evidence>
<dbReference type="RefSeq" id="WP_320325599.1">
    <property type="nucleotide sequence ID" value="NZ_JALBUS010000006.1"/>
</dbReference>
<protein>
    <submittedName>
        <fullName evidence="4">Class II aldolase/adducin family protein</fullName>
    </submittedName>
</protein>
<proteinExistence type="predicted"/>
<reference evidence="4 5" key="1">
    <citation type="submission" date="2022-03" db="EMBL/GenBank/DDBJ databases">
        <title>Novel taxa within the pig intestine.</title>
        <authorList>
            <person name="Wylensek D."/>
            <person name="Bishof K."/>
            <person name="Afrizal A."/>
            <person name="Clavel T."/>
        </authorList>
    </citation>
    <scope>NUCLEOTIDE SEQUENCE [LARGE SCALE GENOMIC DNA]</scope>
    <source>
        <strain evidence="4 5">Cla-KB-P134</strain>
    </source>
</reference>
<dbReference type="SUPFAM" id="SSF53639">
    <property type="entry name" value="AraD/HMP-PK domain-like"/>
    <property type="match status" value="1"/>
</dbReference>
<evidence type="ECO:0000259" key="3">
    <source>
        <dbReference type="SMART" id="SM01007"/>
    </source>
</evidence>
<evidence type="ECO:0000256" key="2">
    <source>
        <dbReference type="ARBA" id="ARBA00023239"/>
    </source>
</evidence>
<dbReference type="Pfam" id="PF00596">
    <property type="entry name" value="Aldolase_II"/>
    <property type="match status" value="1"/>
</dbReference>
<name>A0ABU4WL82_9FIRM</name>
<accession>A0ABU4WL82</accession>
<dbReference type="InterPro" id="IPR001303">
    <property type="entry name" value="Aldolase_II/adducin_N"/>
</dbReference>
<dbReference type="Proteomes" id="UP001285244">
    <property type="component" value="Unassembled WGS sequence"/>
</dbReference>
<dbReference type="PANTHER" id="PTHR22789">
    <property type="entry name" value="FUCULOSE PHOSPHATE ALDOLASE"/>
    <property type="match status" value="1"/>
</dbReference>
<evidence type="ECO:0000313" key="4">
    <source>
        <dbReference type="EMBL" id="MDX8417305.1"/>
    </source>
</evidence>
<dbReference type="PANTHER" id="PTHR22789:SF0">
    <property type="entry name" value="3-OXO-TETRONATE 4-PHOSPHATE DECARBOXYLASE-RELATED"/>
    <property type="match status" value="1"/>
</dbReference>
<keyword evidence="5" id="KW-1185">Reference proteome</keyword>
<evidence type="ECO:0000313" key="5">
    <source>
        <dbReference type="Proteomes" id="UP001285244"/>
    </source>
</evidence>
<dbReference type="InterPro" id="IPR036409">
    <property type="entry name" value="Aldolase_II/adducin_N_sf"/>
</dbReference>
<feature type="domain" description="Class II aldolase/adducin N-terminal" evidence="3">
    <location>
        <begin position="7"/>
        <end position="189"/>
    </location>
</feature>
<keyword evidence="2" id="KW-0456">Lyase</keyword>
<sequence>MLENLKKDVCEIAKRAQQTGLCKHKSGNFSARDQATGYIVITPTSVDRELLTPRDMVVMDKNACVLENLSGLKPTSEALMHLKIYETRPDAMAIAHTHSVYATTFALLNKPIPAIVYEVANLGVTKGRIPVAPYGRPGTVDLANSIVNAAKESECFLMEKHGVVGFDSRNIYEAYLKAAYVEELAQLYFNALAVSGGKEPNAFPQEELASWEYPKEIHWK</sequence>
<dbReference type="SMART" id="SM01007">
    <property type="entry name" value="Aldolase_II"/>
    <property type="match status" value="1"/>
</dbReference>
<keyword evidence="1" id="KW-0479">Metal-binding</keyword>